<dbReference type="Gene3D" id="3.40.50.2300">
    <property type="match status" value="2"/>
</dbReference>
<dbReference type="CDD" id="cd01392">
    <property type="entry name" value="HTH_LacI"/>
    <property type="match status" value="1"/>
</dbReference>
<dbReference type="STRING" id="386301.SAMN05216282_12233"/>
<evidence type="ECO:0000313" key="6">
    <source>
        <dbReference type="Proteomes" id="UP000198701"/>
    </source>
</evidence>
<keyword evidence="4" id="KW-0804">Transcription</keyword>
<dbReference type="Pfam" id="PF13377">
    <property type="entry name" value="Peripla_BP_3"/>
    <property type="match status" value="1"/>
</dbReference>
<evidence type="ECO:0000256" key="3">
    <source>
        <dbReference type="ARBA" id="ARBA00023125"/>
    </source>
</evidence>
<accession>A0A1G9GJ56</accession>
<protein>
    <submittedName>
        <fullName evidence="5">Transcriptional regulator, LacI family</fullName>
    </submittedName>
</protein>
<dbReference type="SMART" id="SM00354">
    <property type="entry name" value="HTH_LACI"/>
    <property type="match status" value="1"/>
</dbReference>
<gene>
    <name evidence="5" type="ORF">SAMN05216282_12233</name>
</gene>
<name>A0A1G9GJ56_9MICO</name>
<dbReference type="InterPro" id="IPR000843">
    <property type="entry name" value="HTH_LacI"/>
</dbReference>
<keyword evidence="2" id="KW-0805">Transcription regulation</keyword>
<dbReference type="GO" id="GO:0003700">
    <property type="term" value="F:DNA-binding transcription factor activity"/>
    <property type="evidence" value="ECO:0007669"/>
    <property type="project" value="TreeGrafter"/>
</dbReference>
<evidence type="ECO:0000256" key="4">
    <source>
        <dbReference type="ARBA" id="ARBA00023163"/>
    </source>
</evidence>
<dbReference type="PANTHER" id="PTHR30146:SF148">
    <property type="entry name" value="HTH-TYPE TRANSCRIPTIONAL REPRESSOR PURR-RELATED"/>
    <property type="match status" value="1"/>
</dbReference>
<dbReference type="PANTHER" id="PTHR30146">
    <property type="entry name" value="LACI-RELATED TRANSCRIPTIONAL REPRESSOR"/>
    <property type="match status" value="1"/>
</dbReference>
<dbReference type="Proteomes" id="UP000198701">
    <property type="component" value="Unassembled WGS sequence"/>
</dbReference>
<dbReference type="AlphaFoldDB" id="A0A1G9GJ56"/>
<keyword evidence="1" id="KW-0678">Repressor</keyword>
<dbReference type="InterPro" id="IPR028082">
    <property type="entry name" value="Peripla_BP_I"/>
</dbReference>
<dbReference type="SUPFAM" id="SSF53822">
    <property type="entry name" value="Periplasmic binding protein-like I"/>
    <property type="match status" value="1"/>
</dbReference>
<dbReference type="EMBL" id="FNFU01000022">
    <property type="protein sequence ID" value="SDL00707.1"/>
    <property type="molecule type" value="Genomic_DNA"/>
</dbReference>
<dbReference type="Pfam" id="PF00356">
    <property type="entry name" value="LacI"/>
    <property type="match status" value="1"/>
</dbReference>
<keyword evidence="6" id="KW-1185">Reference proteome</keyword>
<organism evidence="5 6">
    <name type="scientific">Cryobacterium psychrotolerans</name>
    <dbReference type="NCBI Taxonomy" id="386301"/>
    <lineage>
        <taxon>Bacteria</taxon>
        <taxon>Bacillati</taxon>
        <taxon>Actinomycetota</taxon>
        <taxon>Actinomycetes</taxon>
        <taxon>Micrococcales</taxon>
        <taxon>Microbacteriaceae</taxon>
        <taxon>Cryobacterium</taxon>
    </lineage>
</organism>
<keyword evidence="3" id="KW-0238">DNA-binding</keyword>
<dbReference type="Gene3D" id="1.10.260.40">
    <property type="entry name" value="lambda repressor-like DNA-binding domains"/>
    <property type="match status" value="1"/>
</dbReference>
<sequence length="333" mass="36031">MAKISDVAREAGVSVATVSRALNDHPNVNPEYADRVRAAAAKLGYRPNGIARSLRRQSSDVIALIISDVSNPFFTAITRGVEDVAQRSGYSVLLCNADEDSAKEATYLRVAEQEQVAGVILSPHMAGSDVSRLRGANIPLVVIDRPLNEPVDSVMVHSREGAESATNHLLDAGWTRPACITGPEEAATAQERLQGYLEAVRQHGNLDELFVHAPFRQHGGARAASELLDAEVAPDALFVANAQMTLGVLDELKRRGLRIGRDIGIITFDDAPWAPFISPPMSVVAQPAYDIGAQAAQLLMERIRGTAPAERRQLTLSTTLIVRESSQRSWGMR</sequence>
<dbReference type="InterPro" id="IPR010982">
    <property type="entry name" value="Lambda_DNA-bd_dom_sf"/>
</dbReference>
<evidence type="ECO:0000313" key="5">
    <source>
        <dbReference type="EMBL" id="SDL00707.1"/>
    </source>
</evidence>
<reference evidence="5 6" key="1">
    <citation type="submission" date="2016-10" db="EMBL/GenBank/DDBJ databases">
        <authorList>
            <person name="de Groot N.N."/>
        </authorList>
    </citation>
    <scope>NUCLEOTIDE SEQUENCE [LARGE SCALE GENOMIC DNA]</scope>
    <source>
        <strain evidence="5 6">CGMCC 1.5382</strain>
    </source>
</reference>
<dbReference type="PRINTS" id="PR00036">
    <property type="entry name" value="HTHLACI"/>
</dbReference>
<dbReference type="PROSITE" id="PS50932">
    <property type="entry name" value="HTH_LACI_2"/>
    <property type="match status" value="1"/>
</dbReference>
<dbReference type="CDD" id="cd19977">
    <property type="entry name" value="PBP1_EndR-like"/>
    <property type="match status" value="1"/>
</dbReference>
<evidence type="ECO:0000256" key="1">
    <source>
        <dbReference type="ARBA" id="ARBA00022491"/>
    </source>
</evidence>
<proteinExistence type="predicted"/>
<dbReference type="PROSITE" id="PS00356">
    <property type="entry name" value="HTH_LACI_1"/>
    <property type="match status" value="1"/>
</dbReference>
<dbReference type="RefSeq" id="WP_092324789.1">
    <property type="nucleotide sequence ID" value="NZ_FNFU01000022.1"/>
</dbReference>
<evidence type="ECO:0000256" key="2">
    <source>
        <dbReference type="ARBA" id="ARBA00023015"/>
    </source>
</evidence>
<dbReference type="OrthoDB" id="37081at2"/>
<dbReference type="InterPro" id="IPR046335">
    <property type="entry name" value="LacI/GalR-like_sensor"/>
</dbReference>
<dbReference type="GO" id="GO:0000976">
    <property type="term" value="F:transcription cis-regulatory region binding"/>
    <property type="evidence" value="ECO:0007669"/>
    <property type="project" value="TreeGrafter"/>
</dbReference>
<dbReference type="SUPFAM" id="SSF47413">
    <property type="entry name" value="lambda repressor-like DNA-binding domains"/>
    <property type="match status" value="1"/>
</dbReference>